<dbReference type="eggNOG" id="ENOG502T3GK">
    <property type="taxonomic scope" value="Eukaryota"/>
</dbReference>
<proteinExistence type="predicted"/>
<sequence length="322" mass="35819">MSAIRADAGLYAQTLESMLFSPPSEQTDKKKFNDADLLKKKKSVSKLVEKFESCNLDETIEEAFGKMAMEPSEMAPTPKPRTVFKTSESSPEDINIFFQGIRKTSSPIPTTPEDPVTPEAVFHDLKETPILVKKSGPKTLDFAILDSTKVQKIRHRDSILIRKSQMSETRQSRTKTGSTCSSEASTSSSTGSATPSGASAASTPSGLSSSNGSQDLDIYLKIARADIHRIFPKYYRWDLETLRKISEQVSSIRLHALQGAPRDAMTNTMMTIYQKCINGEVTKEMDALAASIFDLMDKNVHEKQLSTYEEYLVIKYSKKLFS</sequence>
<name>A0A1I7TPM5_9PELO</name>
<dbReference type="AlphaFoldDB" id="A0A1I7TPM5"/>
<accession>A0A1I7TPM5</accession>
<keyword evidence="2" id="KW-1185">Reference proteome</keyword>
<feature type="compositionally biased region" description="Low complexity" evidence="1">
    <location>
        <begin position="176"/>
        <end position="211"/>
    </location>
</feature>
<reference evidence="3" key="1">
    <citation type="submission" date="2016-11" db="UniProtKB">
        <authorList>
            <consortium name="WormBaseParasite"/>
        </authorList>
    </citation>
    <scope>IDENTIFICATION</scope>
</reference>
<evidence type="ECO:0000313" key="3">
    <source>
        <dbReference type="WBParaSite" id="Csp11.Scaffold629.g10523.t1"/>
    </source>
</evidence>
<evidence type="ECO:0000313" key="2">
    <source>
        <dbReference type="Proteomes" id="UP000095282"/>
    </source>
</evidence>
<organism evidence="2 3">
    <name type="scientific">Caenorhabditis tropicalis</name>
    <dbReference type="NCBI Taxonomy" id="1561998"/>
    <lineage>
        <taxon>Eukaryota</taxon>
        <taxon>Metazoa</taxon>
        <taxon>Ecdysozoa</taxon>
        <taxon>Nematoda</taxon>
        <taxon>Chromadorea</taxon>
        <taxon>Rhabditida</taxon>
        <taxon>Rhabditina</taxon>
        <taxon>Rhabditomorpha</taxon>
        <taxon>Rhabditoidea</taxon>
        <taxon>Rhabditidae</taxon>
        <taxon>Peloderinae</taxon>
        <taxon>Caenorhabditis</taxon>
    </lineage>
</organism>
<dbReference type="Proteomes" id="UP000095282">
    <property type="component" value="Unplaced"/>
</dbReference>
<feature type="region of interest" description="Disordered" evidence="1">
    <location>
        <begin position="156"/>
        <end position="211"/>
    </location>
</feature>
<dbReference type="WBParaSite" id="Csp11.Scaffold629.g10523.t1">
    <property type="protein sequence ID" value="Csp11.Scaffold629.g10523.t1"/>
    <property type="gene ID" value="Csp11.Scaffold629.g10523"/>
</dbReference>
<protein>
    <submittedName>
        <fullName evidence="3">TBC1 domain family member 9</fullName>
    </submittedName>
</protein>
<evidence type="ECO:0000256" key="1">
    <source>
        <dbReference type="SAM" id="MobiDB-lite"/>
    </source>
</evidence>
<feature type="region of interest" description="Disordered" evidence="1">
    <location>
        <begin position="67"/>
        <end position="88"/>
    </location>
</feature>